<proteinExistence type="predicted"/>
<evidence type="ECO:0000313" key="3">
    <source>
        <dbReference type="Proteomes" id="UP001595898"/>
    </source>
</evidence>
<dbReference type="AlphaFoldDB" id="A0ABD5PNS3"/>
<keyword evidence="3" id="KW-1185">Reference proteome</keyword>
<accession>A0ABD5PNS3</accession>
<gene>
    <name evidence="2" type="ORF">ACFO5R_09905</name>
</gene>
<reference evidence="2 3" key="1">
    <citation type="journal article" date="2019" name="Int. J. Syst. Evol. Microbiol.">
        <title>The Global Catalogue of Microorganisms (GCM) 10K type strain sequencing project: providing services to taxonomists for standard genome sequencing and annotation.</title>
        <authorList>
            <consortium name="The Broad Institute Genomics Platform"/>
            <consortium name="The Broad Institute Genome Sequencing Center for Infectious Disease"/>
            <person name="Wu L."/>
            <person name="Ma J."/>
        </authorList>
    </citation>
    <scope>NUCLEOTIDE SEQUENCE [LARGE SCALE GENOMIC DNA]</scope>
    <source>
        <strain evidence="2 3">WLHS5</strain>
    </source>
</reference>
<comment type="caution">
    <text evidence="2">The sequence shown here is derived from an EMBL/GenBank/DDBJ whole genome shotgun (WGS) entry which is preliminary data.</text>
</comment>
<dbReference type="RefSeq" id="WP_250141641.1">
    <property type="nucleotide sequence ID" value="NZ_JALIQP010000004.1"/>
</dbReference>
<organism evidence="2 3">
    <name type="scientific">Halosolutus amylolyticus</name>
    <dbReference type="NCBI Taxonomy" id="2932267"/>
    <lineage>
        <taxon>Archaea</taxon>
        <taxon>Methanobacteriati</taxon>
        <taxon>Methanobacteriota</taxon>
        <taxon>Stenosarchaea group</taxon>
        <taxon>Halobacteria</taxon>
        <taxon>Halobacteriales</taxon>
        <taxon>Natrialbaceae</taxon>
        <taxon>Halosolutus</taxon>
    </lineage>
</organism>
<evidence type="ECO:0000313" key="2">
    <source>
        <dbReference type="EMBL" id="MFC4542241.1"/>
    </source>
</evidence>
<protein>
    <submittedName>
        <fullName evidence="2">Uncharacterized protein</fullName>
    </submittedName>
</protein>
<dbReference type="Proteomes" id="UP001595898">
    <property type="component" value="Unassembled WGS sequence"/>
</dbReference>
<name>A0ABD5PNS3_9EURY</name>
<sequence length="56" mass="5886">MVLNDGTADDGQPVGPETRGDPASAVVETSSPDQRGGRDDGAQSHVSTTSRDFYYD</sequence>
<evidence type="ECO:0000256" key="1">
    <source>
        <dbReference type="SAM" id="MobiDB-lite"/>
    </source>
</evidence>
<dbReference type="EMBL" id="JBHSFA010000005">
    <property type="protein sequence ID" value="MFC4542241.1"/>
    <property type="molecule type" value="Genomic_DNA"/>
</dbReference>
<feature type="compositionally biased region" description="Polar residues" evidence="1">
    <location>
        <begin position="44"/>
        <end position="56"/>
    </location>
</feature>
<feature type="region of interest" description="Disordered" evidence="1">
    <location>
        <begin position="1"/>
        <end position="56"/>
    </location>
</feature>